<reference evidence="6 7" key="1">
    <citation type="submission" date="2016-11" db="EMBL/GenBank/DDBJ databases">
        <title>Study of marine rhodopsin-containing bacteria.</title>
        <authorList>
            <person name="Yoshizawa S."/>
            <person name="Kumagai Y."/>
            <person name="Kogure K."/>
        </authorList>
    </citation>
    <scope>NUCLEOTIDE SEQUENCE [LARGE SCALE GENOMIC DNA]</scope>
    <source>
        <strain evidence="6 7">SAORIC-28</strain>
    </source>
</reference>
<dbReference type="PRINTS" id="PR00344">
    <property type="entry name" value="BCTRLSENSOR"/>
</dbReference>
<dbReference type="RefSeq" id="WP_095509340.1">
    <property type="nucleotide sequence ID" value="NZ_MQWD01000001.1"/>
</dbReference>
<evidence type="ECO:0000259" key="5">
    <source>
        <dbReference type="PROSITE" id="PS50109"/>
    </source>
</evidence>
<dbReference type="EC" id="2.7.13.3" evidence="2"/>
<dbReference type="SMART" id="SM00387">
    <property type="entry name" value="HATPase_c"/>
    <property type="match status" value="1"/>
</dbReference>
<evidence type="ECO:0000256" key="4">
    <source>
        <dbReference type="SAM" id="Phobius"/>
    </source>
</evidence>
<protein>
    <recommendedName>
        <fullName evidence="2">histidine kinase</fullName>
        <ecNumber evidence="2">2.7.13.3</ecNumber>
    </recommendedName>
</protein>
<keyword evidence="4" id="KW-1133">Transmembrane helix</keyword>
<dbReference type="Pfam" id="PF02518">
    <property type="entry name" value="HATPase_c"/>
    <property type="match status" value="1"/>
</dbReference>
<feature type="transmembrane region" description="Helical" evidence="4">
    <location>
        <begin position="63"/>
        <end position="83"/>
    </location>
</feature>
<dbReference type="AlphaFoldDB" id="A0A271IX86"/>
<dbReference type="Gene3D" id="1.10.287.130">
    <property type="match status" value="1"/>
</dbReference>
<evidence type="ECO:0000313" key="7">
    <source>
        <dbReference type="Proteomes" id="UP000216339"/>
    </source>
</evidence>
<name>A0A271IX86_9BACT</name>
<dbReference type="PROSITE" id="PS50109">
    <property type="entry name" value="HIS_KIN"/>
    <property type="match status" value="1"/>
</dbReference>
<dbReference type="SUPFAM" id="SSF47384">
    <property type="entry name" value="Homodimeric domain of signal transducing histidine kinase"/>
    <property type="match status" value="1"/>
</dbReference>
<evidence type="ECO:0000256" key="3">
    <source>
        <dbReference type="ARBA" id="ARBA00022553"/>
    </source>
</evidence>
<feature type="transmembrane region" description="Helical" evidence="4">
    <location>
        <begin position="33"/>
        <end position="51"/>
    </location>
</feature>
<comment type="caution">
    <text evidence="6">The sequence shown here is derived from an EMBL/GenBank/DDBJ whole genome shotgun (WGS) entry which is preliminary data.</text>
</comment>
<comment type="catalytic activity">
    <reaction evidence="1">
        <text>ATP + protein L-histidine = ADP + protein N-phospho-L-histidine.</text>
        <dbReference type="EC" id="2.7.13.3"/>
    </reaction>
</comment>
<dbReference type="PANTHER" id="PTHR43065">
    <property type="entry name" value="SENSOR HISTIDINE KINASE"/>
    <property type="match status" value="1"/>
</dbReference>
<gene>
    <name evidence="6" type="ORF">BSZ37_04220</name>
</gene>
<keyword evidence="4" id="KW-0472">Membrane</keyword>
<accession>A0A271IX86</accession>
<dbReference type="Proteomes" id="UP000216339">
    <property type="component" value="Unassembled WGS sequence"/>
</dbReference>
<dbReference type="InterPro" id="IPR004358">
    <property type="entry name" value="Sig_transdc_His_kin-like_C"/>
</dbReference>
<proteinExistence type="predicted"/>
<evidence type="ECO:0000256" key="2">
    <source>
        <dbReference type="ARBA" id="ARBA00012438"/>
    </source>
</evidence>
<sequence length="501" mass="52858">MRPAPVHPLTLRFHDRTTEVAFLAAYRARSWPLVRAALVLGLVQYAAFGWLDEWVATAAFAEVRMVRVVVCVVVAASIGVTYLPRVRRWVRPAATAALAGGLGVVAMEWFVLEAAQTAGALSAERDALLLDGYYYSGMMLILIYVHVLLRMRFVVASAIGGVLVVLFLAAAAPYTPPLALANAAQFLLSTQFSGMIASYALERYARFEFAHARRQAESHAILETALRGLTAAQDRLVHAEKMASLGRVTAGVAHEIQNPLNFVTNFATLAGDRVAELRAHLGDLDAEAAEALDDIALGVAKAAEHGARASAVIRSMLDHSRRGPAAEAAVDLNALVREHAAIAEHTAAARGGEPPPVTLDLDPAVGTVVVVPSDLGRVVLNLIGNAYYALGQRGDRPDGPLLTVATRRRGDAVEIEVADRGVGMSEEAAARAFEPFYTTKPTGAGTGLGLSLAYDIVTGGHGGQIALESVEGEGTTVLLTIPAPPVAETPEAEPAVALEPA</sequence>
<keyword evidence="7" id="KW-1185">Reference proteome</keyword>
<dbReference type="OrthoDB" id="1931120at2"/>
<keyword evidence="3" id="KW-0597">Phosphoprotein</keyword>
<dbReference type="PANTHER" id="PTHR43065:SF42">
    <property type="entry name" value="TWO-COMPONENT SENSOR PPRA"/>
    <property type="match status" value="1"/>
</dbReference>
<dbReference type="Gene3D" id="3.30.565.10">
    <property type="entry name" value="Histidine kinase-like ATPase, C-terminal domain"/>
    <property type="match status" value="1"/>
</dbReference>
<dbReference type="EMBL" id="MQWD01000001">
    <property type="protein sequence ID" value="PAP75697.1"/>
    <property type="molecule type" value="Genomic_DNA"/>
</dbReference>
<dbReference type="InterPro" id="IPR003661">
    <property type="entry name" value="HisK_dim/P_dom"/>
</dbReference>
<feature type="transmembrane region" description="Helical" evidence="4">
    <location>
        <begin position="132"/>
        <end position="149"/>
    </location>
</feature>
<feature type="transmembrane region" description="Helical" evidence="4">
    <location>
        <begin position="154"/>
        <end position="174"/>
    </location>
</feature>
<dbReference type="SUPFAM" id="SSF55874">
    <property type="entry name" value="ATPase domain of HSP90 chaperone/DNA topoisomerase II/histidine kinase"/>
    <property type="match status" value="1"/>
</dbReference>
<dbReference type="InterPro" id="IPR036097">
    <property type="entry name" value="HisK_dim/P_sf"/>
</dbReference>
<evidence type="ECO:0000313" key="6">
    <source>
        <dbReference type="EMBL" id="PAP75697.1"/>
    </source>
</evidence>
<dbReference type="InterPro" id="IPR036890">
    <property type="entry name" value="HATPase_C_sf"/>
</dbReference>
<dbReference type="CDD" id="cd00082">
    <property type="entry name" value="HisKA"/>
    <property type="match status" value="1"/>
</dbReference>
<organism evidence="6 7">
    <name type="scientific">Rubrivirga marina</name>
    <dbReference type="NCBI Taxonomy" id="1196024"/>
    <lineage>
        <taxon>Bacteria</taxon>
        <taxon>Pseudomonadati</taxon>
        <taxon>Rhodothermota</taxon>
        <taxon>Rhodothermia</taxon>
        <taxon>Rhodothermales</taxon>
        <taxon>Rubricoccaceae</taxon>
        <taxon>Rubrivirga</taxon>
    </lineage>
</organism>
<feature type="domain" description="Histidine kinase" evidence="5">
    <location>
        <begin position="251"/>
        <end position="485"/>
    </location>
</feature>
<evidence type="ECO:0000256" key="1">
    <source>
        <dbReference type="ARBA" id="ARBA00000085"/>
    </source>
</evidence>
<keyword evidence="4" id="KW-0812">Transmembrane</keyword>
<dbReference type="InterPro" id="IPR003594">
    <property type="entry name" value="HATPase_dom"/>
</dbReference>
<dbReference type="GO" id="GO:0000155">
    <property type="term" value="F:phosphorelay sensor kinase activity"/>
    <property type="evidence" value="ECO:0007669"/>
    <property type="project" value="InterPro"/>
</dbReference>
<feature type="transmembrane region" description="Helical" evidence="4">
    <location>
        <begin position="95"/>
        <end position="112"/>
    </location>
</feature>
<dbReference type="InterPro" id="IPR005467">
    <property type="entry name" value="His_kinase_dom"/>
</dbReference>